<evidence type="ECO:0000256" key="3">
    <source>
        <dbReference type="ARBA" id="ARBA00022679"/>
    </source>
</evidence>
<dbReference type="Pfam" id="PF05380">
    <property type="entry name" value="Peptidase_A17"/>
    <property type="match status" value="1"/>
</dbReference>
<dbReference type="InterPro" id="IPR000477">
    <property type="entry name" value="RT_dom"/>
</dbReference>
<feature type="compositionally biased region" description="Polar residues" evidence="9">
    <location>
        <begin position="1664"/>
        <end position="1680"/>
    </location>
</feature>
<dbReference type="InterPro" id="IPR041373">
    <property type="entry name" value="RT_RNaseH"/>
</dbReference>
<dbReference type="FunFam" id="3.30.420.10:FF:000032">
    <property type="entry name" value="Retrovirus-related Pol polyprotein from transposon 297-like Protein"/>
    <property type="match status" value="1"/>
</dbReference>
<keyword evidence="13" id="KW-1185">Reference proteome</keyword>
<feature type="domain" description="Integrase catalytic" evidence="11">
    <location>
        <begin position="2509"/>
        <end position="2672"/>
    </location>
</feature>
<evidence type="ECO:0000256" key="6">
    <source>
        <dbReference type="ARBA" id="ARBA00022759"/>
    </source>
</evidence>
<name>A0A0V1D0N4_TRIBR</name>
<dbReference type="GO" id="GO:0003964">
    <property type="term" value="F:RNA-directed DNA polymerase activity"/>
    <property type="evidence" value="ECO:0007669"/>
    <property type="project" value="UniProtKB-KW"/>
</dbReference>
<dbReference type="GO" id="GO:0008233">
    <property type="term" value="F:peptidase activity"/>
    <property type="evidence" value="ECO:0007669"/>
    <property type="project" value="UniProtKB-KW"/>
</dbReference>
<feature type="region of interest" description="Disordered" evidence="9">
    <location>
        <begin position="2792"/>
        <end position="2831"/>
    </location>
</feature>
<evidence type="ECO:0000256" key="5">
    <source>
        <dbReference type="ARBA" id="ARBA00022722"/>
    </source>
</evidence>
<keyword evidence="8" id="KW-0695">RNA-directed DNA polymerase</keyword>
<dbReference type="Pfam" id="PF17917">
    <property type="entry name" value="RT_RNaseH"/>
    <property type="match status" value="1"/>
</dbReference>
<accession>A0A0V1D0N4</accession>
<dbReference type="Gene3D" id="3.10.20.370">
    <property type="match status" value="1"/>
</dbReference>
<evidence type="ECO:0000256" key="2">
    <source>
        <dbReference type="ARBA" id="ARBA00022670"/>
    </source>
</evidence>
<evidence type="ECO:0000256" key="9">
    <source>
        <dbReference type="SAM" id="MobiDB-lite"/>
    </source>
</evidence>
<dbReference type="FunFam" id="1.10.340.70:FF:000001">
    <property type="entry name" value="Retrovirus-related Pol polyprotein from transposon gypsy-like Protein"/>
    <property type="match status" value="1"/>
</dbReference>
<dbReference type="SUPFAM" id="SSF56672">
    <property type="entry name" value="DNA/RNA polymerases"/>
    <property type="match status" value="2"/>
</dbReference>
<dbReference type="InterPro" id="IPR021109">
    <property type="entry name" value="Peptidase_aspartic_dom_sf"/>
</dbReference>
<sequence>MIERPFRETDALQVEFELKLEEEERRMAEEDWSKYRQGFRERKVRALALQSKGSECSGRLDDQGITLRSGPEMVPAATSMHELAARLPRCDLPKFSGDFTEFRAFWDQFDFRVHQRKDLSNAAKLTYLRGCLTGKAADVISSLSSSNADEVALNPLREEFDRPAKVIRHQIKKLVQTPPKDVGLRSQHAGERYELEAMTAPVLCEDLWQTPVSPNDWPHLQSLNLTREVGELTPVHVIIGLDSYFRFLGRQVIRGGDGDPVAVETRLGWIICGPAALSRDRECRVHCIRTDDRLNAALRKFWELEAIGILPPETESGQTEMEQRFKESLSFDGNRYSVGLLWKPGMASLPNNYATAIRRYRSLEKRLSRDSGLDEDYTTVMQSYLDNGWAEEAPASKTPGKTWYLPHHAVYQQGTTGRKCRIVFDGSAVHRGTSLNDHLESGPNLHVDLMGILLRFRRFRVGLQADIEKMYLQVGLHPEDRDACRFLWRDAGGGKAPREYRLTRVCFGLTCSPFLAIQTIRTHAEKSQHAGDKTARLITSNMYVDDLVLSCDSIEEAKKLVQESKSLFGKGGFNLTGFVSNRSSVVGYDGALPFGKDPKPAGRLLKTLGVLWDTESDQLSFRQPEVDAEEQDTKRTLLSLAATIFDPLGREPRGMTRYRFQSRLCGGTGKVSSPICLRSASIGLAFNARSWNWSMDLHGFADASGSAYGAVVYLRLVHGNGKVEVRFLAAKSRVAPIKKLSLPRLELMAALLCARLVAYVKRKADLPIRSCFCWSDSSVALCWIRSNAQRWKPFVSNRVRDIQEIISPDSWRYCPTQDNPADLASRGCPLSKLAAGSLWHSGPRWLQLDEGAWPKLKISHGRTPENMELENRKTVLVMTTSVKFDLWSVMDVARYSSYGKLVRVTAWCLRFIFNARSPMELRQKARGLTVPEMREAEKTWIRQVQVSAYGPGSHRRKDLQQFNPYLDEDGILRVGGRLAFSELPQETRNPMLLPHGDGVVKLLIQHVHEQQLHAGVDETLAATRKRFWITRGRSAVKEVVRKCVVCRRVTAKPFEQQMAELPPERTEPVGRFVYVGVDFAGPIMARCDGKTLTLLKTYVCIFTCMVVRAIHLELVPDMTVDSFLRALRRFISRRGRPRLLQSDNFQTFHLTSRFLRPLCNSRNWKVVQDHLAKEGIEWKFIKERAPWCGGYWERLVRSIKVALSKVLGRCHAKPDELRTVLCEIEARINDRPLTIVSDRPDDQLALTPAHFLIGRELSSLPDRDCDGKQVGRPSVDTLEAGISRDAFVSREVAKIVGKAADWRCGINHGTEHSPEPSTVWKNRGAVLFTRWYGSISQAPNGSRPGNQVGAFAGVAGIRSDLMDFVHRGGGCWKRVLFGHRRSLMVRRGSGSKPPRIDPPRCPPAVEYFYIWKRRRPSGQLSSGRARSVVAVTIRARMMATRRRDRGSEDESAKSNSGGRTGADVEADPAAAPGGTLQWGPVRESAPVLSRGAYFCPPPAFGPGMDAEEWVERLEDFLRASGIPTTDHGAVGRHLLTDPVRRELYPPGKVRDDSFEELKKRLLNAYCPEESLAMLTDRFHALRQREGQSVQQFAQERWGNVERSLPGDPAAGTADPRRSPKAGYQDNPGGGRLPGEATAPRRRREDGEVGDGREDRRHDKGNGQPGQKNGTAGTGSATAPQDRTRMLPLWQPGPPPARLPPAPDLSPASARPEQRTRGPPSFSDDGAPSWTCAVCSSGAVVSVVPLSIWHKSTGGEPLEAAGGSILLGDGRRVRLCGQGTLPLQLGSWRGRLHVAIVESLVVPGILGTNFLDRYVKLIDWQAGEMTMTDGSSVRIAHEPSHATRPGIGCTWITASPREVSREETVGEGPGNDSGELGACERALVDRAECSAQNRRTLRSLIRRYGKAISCGEGDLGRTSLVQHRIETGGAQPVKLPPRRLPQAQRETVDRLIREMLQAGIIEPASGPWSSPVVLVRKKDGSPRFCVDYRRLNAVTRVDAQPIPRIDDTLDALAGAKWFSTLDLASGYWQVEVAEEDREKTAFSTPLGLFQFRVMPFGLCNAPATFQRLMEKALRGLTWKTCLVYLDDIIVFRKTEEEHLERLEGVLSRLQSVGLKIKPEKCQLMRQSVHYLGHVVTQQGIGTDPEKTAAVQKWPTPRCVREVRQFLGLASYYRRFVRNFAGVANPLHALTKKGEKWHWGPKEEEAFTLLKKALVSPPILGHPDFDRTFLLDVDASEDAVGAVLSQQGGQDPPSVIAYASRSLSRAERGYCATRREMLALVWATQHFRPYLYGRRFIARTDHNSLRWLRNFREPEGQVARWLERLAEFDFEVVHRAGRKHQNADALSRRVCKQCGLEGSPAEVPVGAVKLDAANPIKQWQESDKELQQIREWSTQRTWPRAAPEGSRLLRSLWAQRDRIVVREGTICRKWETPDTGETRLLQVIPRQRIPEILAAVHNGQSGAHLGVAKTLAKVRQRYYWPQQREDVEDWCRACETCAARAVPTKKPQAPMQLQPVGYPFQRVGMDLVGPLEETRNGNRYILVVCDYFSKWPEAFALPNAEARTVAAALVDGLFCRYGAPETLHSDQGRNFESALVKEVCQLFGVAKTRTTAYHPQSDGLVERMNRTLLDLLAKASIDHPDDWDAHLNRVLLAYRSSVHHTTGATPSRVIFGREMRLPVDLVYGLPENTPEESVGEYTRRLRQDLEQLYETVRGKAGREQRRQKFWKDRKAHGPVYEPGDQVWIQVPEKTKLGAYWDGPYEVQKKLDWNTYRVKEMKGRRQRLVVHFDRLKPYHGSRQPWEGQQKPREKRKTQRPPWMRDFIPDPGDEHGTCS</sequence>
<dbReference type="PROSITE" id="PS50878">
    <property type="entry name" value="RT_POL"/>
    <property type="match status" value="1"/>
</dbReference>
<dbReference type="Gene3D" id="1.10.340.70">
    <property type="match status" value="2"/>
</dbReference>
<keyword evidence="7" id="KW-0378">Hydrolase</keyword>
<dbReference type="PROSITE" id="PS50994">
    <property type="entry name" value="INTEGRASE"/>
    <property type="match status" value="2"/>
</dbReference>
<gene>
    <name evidence="12" type="primary">TY3B-G</name>
    <name evidence="12" type="ORF">T03_17335</name>
</gene>
<dbReference type="Gene3D" id="2.40.70.10">
    <property type="entry name" value="Acid Proteases"/>
    <property type="match status" value="1"/>
</dbReference>
<dbReference type="InterPro" id="IPR012337">
    <property type="entry name" value="RNaseH-like_sf"/>
</dbReference>
<evidence type="ECO:0000256" key="1">
    <source>
        <dbReference type="ARBA" id="ARBA00012493"/>
    </source>
</evidence>
<dbReference type="STRING" id="45882.A0A0V1D0N4"/>
<reference evidence="12 13" key="1">
    <citation type="submission" date="2015-01" db="EMBL/GenBank/DDBJ databases">
        <title>Evolution of Trichinella species and genotypes.</title>
        <authorList>
            <person name="Korhonen P.K."/>
            <person name="Edoardo P."/>
            <person name="Giuseppe L.R."/>
            <person name="Gasser R.B."/>
        </authorList>
    </citation>
    <scope>NUCLEOTIDE SEQUENCE [LARGE SCALE GENOMIC DNA]</scope>
    <source>
        <strain evidence="12">ISS120</strain>
    </source>
</reference>
<dbReference type="GO" id="GO:0042575">
    <property type="term" value="C:DNA polymerase complex"/>
    <property type="evidence" value="ECO:0007669"/>
    <property type="project" value="UniProtKB-ARBA"/>
</dbReference>
<dbReference type="Gene3D" id="3.10.10.10">
    <property type="entry name" value="HIV Type 1 Reverse Transcriptase, subunit A, domain 1"/>
    <property type="match status" value="1"/>
</dbReference>
<dbReference type="InterPro" id="IPR001584">
    <property type="entry name" value="Integrase_cat-core"/>
</dbReference>
<feature type="region of interest" description="Disordered" evidence="9">
    <location>
        <begin position="1599"/>
        <end position="1725"/>
    </location>
</feature>
<dbReference type="InterPro" id="IPR036397">
    <property type="entry name" value="RNaseH_sf"/>
</dbReference>
<evidence type="ECO:0000259" key="10">
    <source>
        <dbReference type="PROSITE" id="PS50878"/>
    </source>
</evidence>
<dbReference type="EMBL" id="JYDI01000061">
    <property type="protein sequence ID" value="KRY55045.1"/>
    <property type="molecule type" value="Genomic_DNA"/>
</dbReference>
<evidence type="ECO:0000256" key="4">
    <source>
        <dbReference type="ARBA" id="ARBA00022695"/>
    </source>
</evidence>
<organism evidence="12 13">
    <name type="scientific">Trichinella britovi</name>
    <name type="common">Parasitic roundworm</name>
    <dbReference type="NCBI Taxonomy" id="45882"/>
    <lineage>
        <taxon>Eukaryota</taxon>
        <taxon>Metazoa</taxon>
        <taxon>Ecdysozoa</taxon>
        <taxon>Nematoda</taxon>
        <taxon>Enoplea</taxon>
        <taxon>Dorylaimia</taxon>
        <taxon>Trichinellida</taxon>
        <taxon>Trichinellidae</taxon>
        <taxon>Trichinella</taxon>
    </lineage>
</organism>
<dbReference type="InterPro" id="IPR008042">
    <property type="entry name" value="Retrotrans_Pao"/>
</dbReference>
<dbReference type="PANTHER" id="PTHR37984">
    <property type="entry name" value="PROTEIN CBG26694"/>
    <property type="match status" value="1"/>
</dbReference>
<feature type="region of interest" description="Disordered" evidence="9">
    <location>
        <begin position="1439"/>
        <end position="1480"/>
    </location>
</feature>
<dbReference type="Pfam" id="PF03564">
    <property type="entry name" value="DUF1759"/>
    <property type="match status" value="1"/>
</dbReference>
<evidence type="ECO:0000259" key="11">
    <source>
        <dbReference type="PROSITE" id="PS50994"/>
    </source>
</evidence>
<evidence type="ECO:0000313" key="13">
    <source>
        <dbReference type="Proteomes" id="UP000054653"/>
    </source>
</evidence>
<feature type="compositionally biased region" description="Pro residues" evidence="9">
    <location>
        <begin position="1690"/>
        <end position="1703"/>
    </location>
</feature>
<keyword evidence="2" id="KW-0645">Protease</keyword>
<keyword evidence="3" id="KW-0808">Transferase</keyword>
<dbReference type="CDD" id="cd01647">
    <property type="entry name" value="RT_LTR"/>
    <property type="match status" value="1"/>
</dbReference>
<feature type="domain" description="Reverse transcriptase" evidence="10">
    <location>
        <begin position="1955"/>
        <end position="2134"/>
    </location>
</feature>
<dbReference type="EC" id="2.7.7.49" evidence="1"/>
<dbReference type="Pfam" id="PF17921">
    <property type="entry name" value="Integrase_H2C2"/>
    <property type="match status" value="2"/>
</dbReference>
<evidence type="ECO:0000313" key="12">
    <source>
        <dbReference type="EMBL" id="KRY55045.1"/>
    </source>
</evidence>
<dbReference type="Pfam" id="PF00078">
    <property type="entry name" value="RVT_1"/>
    <property type="match status" value="1"/>
</dbReference>
<feature type="domain" description="Integrase catalytic" evidence="11">
    <location>
        <begin position="1064"/>
        <end position="1256"/>
    </location>
</feature>
<dbReference type="InterPro" id="IPR005312">
    <property type="entry name" value="DUF1759"/>
</dbReference>
<dbReference type="FunFam" id="3.10.20.370:FF:000001">
    <property type="entry name" value="Retrovirus-related Pol polyprotein from transposon 17.6-like protein"/>
    <property type="match status" value="1"/>
</dbReference>
<dbReference type="GO" id="GO:0006508">
    <property type="term" value="P:proteolysis"/>
    <property type="evidence" value="ECO:0007669"/>
    <property type="project" value="UniProtKB-KW"/>
</dbReference>
<dbReference type="InterPro" id="IPR054465">
    <property type="entry name" value="Integrase_p58-like_C"/>
</dbReference>
<keyword evidence="5" id="KW-0540">Nuclease</keyword>
<dbReference type="Pfam" id="PF00665">
    <property type="entry name" value="rve"/>
    <property type="match status" value="1"/>
</dbReference>
<dbReference type="Gene3D" id="3.30.70.270">
    <property type="match status" value="2"/>
</dbReference>
<dbReference type="FunFam" id="3.10.10.10:FF:000007">
    <property type="entry name" value="Retrovirus-related Pol polyprotein from transposon 17.6-like Protein"/>
    <property type="match status" value="1"/>
</dbReference>
<feature type="compositionally biased region" description="Basic and acidic residues" evidence="9">
    <location>
        <begin position="1642"/>
        <end position="1660"/>
    </location>
</feature>
<dbReference type="Proteomes" id="UP000054653">
    <property type="component" value="Unassembled WGS sequence"/>
</dbReference>
<comment type="caution">
    <text evidence="12">The sequence shown here is derived from an EMBL/GenBank/DDBJ whole genome shotgun (WGS) entry which is preliminary data.</text>
</comment>
<dbReference type="InterPro" id="IPR050951">
    <property type="entry name" value="Retrovirus_Pol_polyprotein"/>
</dbReference>
<dbReference type="PANTHER" id="PTHR37984:SF5">
    <property type="entry name" value="PROTEIN NYNRIN-LIKE"/>
    <property type="match status" value="1"/>
</dbReference>
<dbReference type="InterPro" id="IPR041588">
    <property type="entry name" value="Integrase_H2C2"/>
</dbReference>
<evidence type="ECO:0000256" key="8">
    <source>
        <dbReference type="ARBA" id="ARBA00022918"/>
    </source>
</evidence>
<dbReference type="InterPro" id="IPR043128">
    <property type="entry name" value="Rev_trsase/Diguanyl_cyclase"/>
</dbReference>
<dbReference type="FunFam" id="3.30.70.270:FF:000020">
    <property type="entry name" value="Transposon Tf2-6 polyprotein-like Protein"/>
    <property type="match status" value="1"/>
</dbReference>
<keyword evidence="4" id="KW-0548">Nucleotidyltransferase</keyword>
<dbReference type="SUPFAM" id="SSF53098">
    <property type="entry name" value="Ribonuclease H-like"/>
    <property type="match status" value="2"/>
</dbReference>
<keyword evidence="6" id="KW-0255">Endonuclease</keyword>
<dbReference type="InterPro" id="IPR043502">
    <property type="entry name" value="DNA/RNA_pol_sf"/>
</dbReference>
<dbReference type="CDD" id="cd01644">
    <property type="entry name" value="RT_pepA17"/>
    <property type="match status" value="1"/>
</dbReference>
<proteinExistence type="predicted"/>
<dbReference type="GO" id="GO:0015074">
    <property type="term" value="P:DNA integration"/>
    <property type="evidence" value="ECO:0007669"/>
    <property type="project" value="InterPro"/>
</dbReference>
<dbReference type="Gene3D" id="3.30.420.10">
    <property type="entry name" value="Ribonuclease H-like superfamily/Ribonuclease H"/>
    <property type="match status" value="2"/>
</dbReference>
<dbReference type="Pfam" id="PF22938">
    <property type="entry name" value="Integrase_p58_C"/>
    <property type="match status" value="1"/>
</dbReference>
<evidence type="ECO:0000256" key="7">
    <source>
        <dbReference type="ARBA" id="ARBA00022801"/>
    </source>
</evidence>
<protein>
    <recommendedName>
        <fullName evidence="1">RNA-directed DNA polymerase</fullName>
        <ecNumber evidence="1">2.7.7.49</ecNumber>
    </recommendedName>
</protein>
<dbReference type="GO" id="GO:0003676">
    <property type="term" value="F:nucleic acid binding"/>
    <property type="evidence" value="ECO:0007669"/>
    <property type="project" value="InterPro"/>
</dbReference>
<dbReference type="GO" id="GO:0004519">
    <property type="term" value="F:endonuclease activity"/>
    <property type="evidence" value="ECO:0007669"/>
    <property type="project" value="UniProtKB-KW"/>
</dbReference>
<dbReference type="CDD" id="cd09274">
    <property type="entry name" value="RNase_HI_RT_Ty3"/>
    <property type="match status" value="1"/>
</dbReference>